<organism evidence="5 6">
    <name type="scientific">Pelagomonas calceolata</name>
    <dbReference type="NCBI Taxonomy" id="35677"/>
    <lineage>
        <taxon>Eukaryota</taxon>
        <taxon>Sar</taxon>
        <taxon>Stramenopiles</taxon>
        <taxon>Ochrophyta</taxon>
        <taxon>Pelagophyceae</taxon>
        <taxon>Pelagomonadales</taxon>
        <taxon>Pelagomonadaceae</taxon>
        <taxon>Pelagomonas</taxon>
    </lineage>
</organism>
<evidence type="ECO:0000259" key="4">
    <source>
        <dbReference type="SMART" id="SM00382"/>
    </source>
</evidence>
<dbReference type="GO" id="GO:0016887">
    <property type="term" value="F:ATP hydrolysis activity"/>
    <property type="evidence" value="ECO:0007669"/>
    <property type="project" value="InterPro"/>
</dbReference>
<dbReference type="Proteomes" id="UP000789595">
    <property type="component" value="Unassembled WGS sequence"/>
</dbReference>
<feature type="region of interest" description="Disordered" evidence="3">
    <location>
        <begin position="1"/>
        <end position="49"/>
    </location>
</feature>
<gene>
    <name evidence="5" type="ORF">PECAL_2P13940</name>
</gene>
<dbReference type="Pfam" id="PF00004">
    <property type="entry name" value="AAA"/>
    <property type="match status" value="1"/>
</dbReference>
<feature type="compositionally biased region" description="Basic residues" evidence="3">
    <location>
        <begin position="1"/>
        <end position="24"/>
    </location>
</feature>
<evidence type="ECO:0000313" key="5">
    <source>
        <dbReference type="EMBL" id="CAH0368332.1"/>
    </source>
</evidence>
<name>A0A8J2WU29_9STRA</name>
<evidence type="ECO:0000256" key="2">
    <source>
        <dbReference type="RuleBase" id="RU003651"/>
    </source>
</evidence>
<dbReference type="AlphaFoldDB" id="A0A8J2WU29"/>
<evidence type="ECO:0000256" key="3">
    <source>
        <dbReference type="SAM" id="MobiDB-lite"/>
    </source>
</evidence>
<evidence type="ECO:0000313" key="6">
    <source>
        <dbReference type="Proteomes" id="UP000789595"/>
    </source>
</evidence>
<keyword evidence="2" id="KW-0067">ATP-binding</keyword>
<accession>A0A8J2WU29</accession>
<sequence>LPKSRQPSHRTRPRRCNLCKRHQQPRLQQPHPEACRGDGGGDDGSCRHSKTLATHSKTLAAMSHNATHTMDKEHGATASSLWTILAAVALPLIFNALLEQSQSALVNYVNAWGNWLAGLVDGEQVSRVVERVEVFDRNGYGCGGGADDEDRNEILITAVLAYASAHPVKGELTARVSLLPQDVTHSNDDSDSDADEPYSAAGELRKLRVTTRPAPDVDVTVAEASATRPRVRLRLTRASKTKKADEKAASAASGQTTVTTTLRLAACGAKAEEAIDEFVDRAFAFHAARLKRAEDAQGRYMFTPIPDSDASWKKYRLSDEKTFDSLFFAEKARVLSSLDAFEAKTGKYEIPGFPHKLGLLLWGPPGTGKTSLIKAIANKTRRHVVNIKLSQVGTNQKLADWLFDERYHVDGEATKVAVNECIFVFEDVDCVSDVVLSREAKGADAAPAGSDDRLSLAGLLNVLDGVVDSPGRIVIMTSNHPEKLDPALVRPGRINLALYLGFVTADSASAMVKHYFGDDGSAVGVAVDALSRFDRRFSPAQLEHLCATHASAALLAQSLAAILDRARADADVHEVQAVLDDVVAAVVARADSKEEAPLVARVSSESLADLEKKA</sequence>
<proteinExistence type="inferred from homology"/>
<dbReference type="InterPro" id="IPR003959">
    <property type="entry name" value="ATPase_AAA_core"/>
</dbReference>
<dbReference type="EMBL" id="CAKKNE010000002">
    <property type="protein sequence ID" value="CAH0368332.1"/>
    <property type="molecule type" value="Genomic_DNA"/>
</dbReference>
<feature type="non-terminal residue" evidence="5">
    <location>
        <position position="614"/>
    </location>
</feature>
<comment type="similarity">
    <text evidence="1">Belongs to the AAA ATPase family. BCS1 subfamily.</text>
</comment>
<comment type="caution">
    <text evidence="5">The sequence shown here is derived from an EMBL/GenBank/DDBJ whole genome shotgun (WGS) entry which is preliminary data.</text>
</comment>
<feature type="domain" description="AAA+ ATPase" evidence="4">
    <location>
        <begin position="355"/>
        <end position="504"/>
    </location>
</feature>
<dbReference type="GO" id="GO:0005524">
    <property type="term" value="F:ATP binding"/>
    <property type="evidence" value="ECO:0007669"/>
    <property type="project" value="UniProtKB-KW"/>
</dbReference>
<protein>
    <recommendedName>
        <fullName evidence="4">AAA+ ATPase domain-containing protein</fullName>
    </recommendedName>
</protein>
<keyword evidence="6" id="KW-1185">Reference proteome</keyword>
<reference evidence="5" key="1">
    <citation type="submission" date="2021-11" db="EMBL/GenBank/DDBJ databases">
        <authorList>
            <consortium name="Genoscope - CEA"/>
            <person name="William W."/>
        </authorList>
    </citation>
    <scope>NUCLEOTIDE SEQUENCE</scope>
</reference>
<dbReference type="SUPFAM" id="SSF52540">
    <property type="entry name" value="P-loop containing nucleoside triphosphate hydrolases"/>
    <property type="match status" value="1"/>
</dbReference>
<dbReference type="InterPro" id="IPR027417">
    <property type="entry name" value="P-loop_NTPase"/>
</dbReference>
<dbReference type="PROSITE" id="PS00674">
    <property type="entry name" value="AAA"/>
    <property type="match status" value="1"/>
</dbReference>
<dbReference type="PANTHER" id="PTHR23070">
    <property type="entry name" value="BCS1 AAA-TYPE ATPASE"/>
    <property type="match status" value="1"/>
</dbReference>
<dbReference type="OrthoDB" id="205910at2759"/>
<dbReference type="InterPro" id="IPR003960">
    <property type="entry name" value="ATPase_AAA_CS"/>
</dbReference>
<feature type="non-terminal residue" evidence="5">
    <location>
        <position position="1"/>
    </location>
</feature>
<dbReference type="SMART" id="SM00382">
    <property type="entry name" value="AAA"/>
    <property type="match status" value="1"/>
</dbReference>
<dbReference type="Gene3D" id="3.40.50.300">
    <property type="entry name" value="P-loop containing nucleotide triphosphate hydrolases"/>
    <property type="match status" value="1"/>
</dbReference>
<keyword evidence="2" id="KW-0547">Nucleotide-binding</keyword>
<dbReference type="InterPro" id="IPR050747">
    <property type="entry name" value="Mitochondrial_chaperone_BCS1"/>
</dbReference>
<dbReference type="InterPro" id="IPR003593">
    <property type="entry name" value="AAA+_ATPase"/>
</dbReference>
<evidence type="ECO:0000256" key="1">
    <source>
        <dbReference type="ARBA" id="ARBA00007448"/>
    </source>
</evidence>